<dbReference type="Proteomes" id="UP000483839">
    <property type="component" value="Unassembled WGS sequence"/>
</dbReference>
<name>A0A2X4K585_STRUB</name>
<dbReference type="RefSeq" id="WP_154590623.1">
    <property type="nucleotide sequence ID" value="NZ_BAABQA010000003.1"/>
</dbReference>
<evidence type="ECO:0000313" key="2">
    <source>
        <dbReference type="Proteomes" id="UP000483839"/>
    </source>
</evidence>
<comment type="caution">
    <text evidence="1">The sequence shown here is derived from an EMBL/GenBank/DDBJ whole genome shotgun (WGS) entry which is preliminary data.</text>
</comment>
<proteinExistence type="predicted"/>
<protein>
    <submittedName>
        <fullName evidence="1">Uncharacterized protein</fullName>
    </submittedName>
</protein>
<accession>A0A2X4K585</accession>
<gene>
    <name evidence="1" type="ORF">GKS16_02505</name>
</gene>
<dbReference type="AlphaFoldDB" id="A0A2X4K585"/>
<organism evidence="1 2">
    <name type="scientific">Streptococcus uberis</name>
    <dbReference type="NCBI Taxonomy" id="1349"/>
    <lineage>
        <taxon>Bacteria</taxon>
        <taxon>Bacillati</taxon>
        <taxon>Bacillota</taxon>
        <taxon>Bacilli</taxon>
        <taxon>Lactobacillales</taxon>
        <taxon>Streptococcaceae</taxon>
        <taxon>Streptococcus</taxon>
    </lineage>
</organism>
<evidence type="ECO:0000313" key="1">
    <source>
        <dbReference type="EMBL" id="MTD01155.1"/>
    </source>
</evidence>
<reference evidence="1 2" key="1">
    <citation type="submission" date="2019-11" db="EMBL/GenBank/DDBJ databases">
        <title>Streptococcus uberis isolated from clinical mastitis cases on a southeastern Queensland dairy.</title>
        <authorList>
            <person name="Workentine M.L."/>
            <person name="Price R."/>
            <person name="Olchowy T."/>
        </authorList>
    </citation>
    <scope>NUCLEOTIDE SEQUENCE [LARGE SCALE GENOMIC DNA]</scope>
    <source>
        <strain evidence="1 2">OLC4459-A17</strain>
    </source>
</reference>
<sequence>MKKVNINEMLQIHGGAGYYWNCKDGYRSHKHVFRRTAESNAKAHERLYNTKCEIFYG</sequence>
<dbReference type="EMBL" id="WLXI01000021">
    <property type="protein sequence ID" value="MTD01155.1"/>
    <property type="molecule type" value="Genomic_DNA"/>
</dbReference>